<evidence type="ECO:0000259" key="6">
    <source>
        <dbReference type="PROSITE" id="PS50151"/>
    </source>
</evidence>
<evidence type="ECO:0000256" key="4">
    <source>
        <dbReference type="ARBA" id="ARBA00022881"/>
    </source>
</evidence>
<dbReference type="GO" id="GO:0009381">
    <property type="term" value="F:excinuclease ABC activity"/>
    <property type="evidence" value="ECO:0007669"/>
    <property type="project" value="InterPro"/>
</dbReference>
<keyword evidence="1" id="KW-0963">Cytoplasm</keyword>
<dbReference type="SMART" id="SM00465">
    <property type="entry name" value="GIYc"/>
    <property type="match status" value="1"/>
</dbReference>
<dbReference type="InterPro" id="IPR001162">
    <property type="entry name" value="UvrC_RNase_H_dom"/>
</dbReference>
<dbReference type="InterPro" id="IPR050066">
    <property type="entry name" value="UvrABC_protein_C"/>
</dbReference>
<keyword evidence="5" id="KW-0234">DNA repair</keyword>
<dbReference type="InterPro" id="IPR036876">
    <property type="entry name" value="UVR_dom_sf"/>
</dbReference>
<protein>
    <recommendedName>
        <fullName evidence="11">Excinuclease ABC subunit C</fullName>
    </recommendedName>
</protein>
<evidence type="ECO:0000256" key="1">
    <source>
        <dbReference type="ARBA" id="ARBA00022490"/>
    </source>
</evidence>
<sequence>MTQSLFSQIQNSIPRTPGVYFFRDKKHTILYVGKAANLRSRLSSYFLKSALLEAAKRRMLHEAEHITWQETETEIEALLLEASLIKKHIPPYNIVMRDDKQYLFVGFTKEQFPRVFFTHQPVKGEFIGPFTESGAVKKLLRSLRKTFPYCTCKINHNRVCQRGELGLCMNMCCKKDSNATQEERIVYAKNIRFLKNVLQGKQKHLLRQFRVQMNRVSKQQEFETAARLRDYIYAIERIFEHHSPLKKEYIVENQKGLHELRLLLKLPTYPKRIEGYDISNIQGTHAVGSMVVFTDGIADKNMYRKFRIRTVKGANDTAMLREVLTRRLAHAEWPLPDVMLIDGGRGQLNAARMVIPSDLTIISIAKREEELYTPERKTPFKLKEMPTSLLYLLQQVRNESHRFAISYYRKQHRKDMGYS</sequence>
<dbReference type="CDD" id="cd10434">
    <property type="entry name" value="GIY-YIG_UvrC_Cho"/>
    <property type="match status" value="1"/>
</dbReference>
<reference evidence="9 10" key="1">
    <citation type="journal article" date="2016" name="Nat. Commun.">
        <title>Thousands of microbial genomes shed light on interconnected biogeochemical processes in an aquifer system.</title>
        <authorList>
            <person name="Anantharaman K."/>
            <person name="Brown C.T."/>
            <person name="Hug L.A."/>
            <person name="Sharon I."/>
            <person name="Castelle C.J."/>
            <person name="Probst A.J."/>
            <person name="Thomas B.C."/>
            <person name="Singh A."/>
            <person name="Wilkins M.J."/>
            <person name="Karaoz U."/>
            <person name="Brodie E.L."/>
            <person name="Williams K.H."/>
            <person name="Hubbard S.S."/>
            <person name="Banfield J.F."/>
        </authorList>
    </citation>
    <scope>NUCLEOTIDE SEQUENCE [LARGE SCALE GENOMIC DNA]</scope>
</reference>
<evidence type="ECO:0000256" key="5">
    <source>
        <dbReference type="ARBA" id="ARBA00023204"/>
    </source>
</evidence>
<feature type="domain" description="GIY-YIG" evidence="7">
    <location>
        <begin position="15"/>
        <end position="94"/>
    </location>
</feature>
<organism evidence="9 10">
    <name type="scientific">Candidatus Ryanbacteria bacterium RIFCSPHIGHO2_02_FULL_45_13b</name>
    <dbReference type="NCBI Taxonomy" id="1802117"/>
    <lineage>
        <taxon>Bacteria</taxon>
        <taxon>Candidatus Ryaniibacteriota</taxon>
    </lineage>
</organism>
<proteinExistence type="predicted"/>
<dbReference type="PANTHER" id="PTHR30562:SF1">
    <property type="entry name" value="UVRABC SYSTEM PROTEIN C"/>
    <property type="match status" value="1"/>
</dbReference>
<dbReference type="Proteomes" id="UP000176576">
    <property type="component" value="Unassembled WGS sequence"/>
</dbReference>
<dbReference type="GO" id="GO:0009380">
    <property type="term" value="C:excinuclease repair complex"/>
    <property type="evidence" value="ECO:0007669"/>
    <property type="project" value="TreeGrafter"/>
</dbReference>
<feature type="domain" description="UVR" evidence="6">
    <location>
        <begin position="203"/>
        <end position="238"/>
    </location>
</feature>
<accession>A0A1G2G479</accession>
<evidence type="ECO:0000259" key="7">
    <source>
        <dbReference type="PROSITE" id="PS50164"/>
    </source>
</evidence>
<evidence type="ECO:0000313" key="10">
    <source>
        <dbReference type="Proteomes" id="UP000176576"/>
    </source>
</evidence>
<dbReference type="Pfam" id="PF08459">
    <property type="entry name" value="UvrC_RNaseH_dom"/>
    <property type="match status" value="1"/>
</dbReference>
<evidence type="ECO:0000256" key="2">
    <source>
        <dbReference type="ARBA" id="ARBA00022763"/>
    </source>
</evidence>
<dbReference type="AlphaFoldDB" id="A0A1G2G479"/>
<feature type="domain" description="UvrC family homology region profile" evidence="8">
    <location>
        <begin position="254"/>
        <end position="355"/>
    </location>
</feature>
<dbReference type="EMBL" id="MHNN01000026">
    <property type="protein sequence ID" value="OGZ44882.1"/>
    <property type="molecule type" value="Genomic_DNA"/>
</dbReference>
<dbReference type="Gene3D" id="3.30.420.340">
    <property type="entry name" value="UvrC, RNAse H endonuclease domain"/>
    <property type="match status" value="1"/>
</dbReference>
<dbReference type="InterPro" id="IPR047296">
    <property type="entry name" value="GIY-YIG_UvrC_Cho"/>
</dbReference>
<dbReference type="InterPro" id="IPR038476">
    <property type="entry name" value="UvrC_RNase_H_dom_sf"/>
</dbReference>
<keyword evidence="2" id="KW-0227">DNA damage</keyword>
<dbReference type="SUPFAM" id="SSF46600">
    <property type="entry name" value="C-terminal UvrC-binding domain of UvrB"/>
    <property type="match status" value="1"/>
</dbReference>
<dbReference type="PROSITE" id="PS50164">
    <property type="entry name" value="GIY_YIG"/>
    <property type="match status" value="1"/>
</dbReference>
<evidence type="ECO:0000256" key="3">
    <source>
        <dbReference type="ARBA" id="ARBA00022769"/>
    </source>
</evidence>
<evidence type="ECO:0008006" key="11">
    <source>
        <dbReference type="Google" id="ProtNLM"/>
    </source>
</evidence>
<dbReference type="FunFam" id="3.40.1440.10:FF:000001">
    <property type="entry name" value="UvrABC system protein C"/>
    <property type="match status" value="1"/>
</dbReference>
<dbReference type="STRING" id="1802117.A3J54_00460"/>
<evidence type="ECO:0000259" key="8">
    <source>
        <dbReference type="PROSITE" id="PS50165"/>
    </source>
</evidence>
<name>A0A1G2G479_9BACT</name>
<dbReference type="PANTHER" id="PTHR30562">
    <property type="entry name" value="UVRC/OXIDOREDUCTASE"/>
    <property type="match status" value="1"/>
</dbReference>
<gene>
    <name evidence="9" type="ORF">A3J54_00460</name>
</gene>
<comment type="caution">
    <text evidence="9">The sequence shown here is derived from an EMBL/GenBank/DDBJ whole genome shotgun (WGS) entry which is preliminary data.</text>
</comment>
<dbReference type="InterPro" id="IPR000305">
    <property type="entry name" value="GIY-YIG_endonuc"/>
</dbReference>
<dbReference type="InterPro" id="IPR035901">
    <property type="entry name" value="GIY-YIG_endonuc_sf"/>
</dbReference>
<keyword evidence="3" id="KW-0228">DNA excision</keyword>
<dbReference type="Gene3D" id="4.10.860.10">
    <property type="entry name" value="UVR domain"/>
    <property type="match status" value="1"/>
</dbReference>
<dbReference type="GO" id="GO:0006289">
    <property type="term" value="P:nucleotide-excision repair"/>
    <property type="evidence" value="ECO:0007669"/>
    <property type="project" value="InterPro"/>
</dbReference>
<dbReference type="Pfam" id="PF02151">
    <property type="entry name" value="UVR"/>
    <property type="match status" value="1"/>
</dbReference>
<dbReference type="PROSITE" id="PS50165">
    <property type="entry name" value="UVRC"/>
    <property type="match status" value="1"/>
</dbReference>
<evidence type="ECO:0000313" key="9">
    <source>
        <dbReference type="EMBL" id="OGZ44882.1"/>
    </source>
</evidence>
<keyword evidence="4" id="KW-0267">Excision nuclease</keyword>
<dbReference type="InterPro" id="IPR001943">
    <property type="entry name" value="UVR_dom"/>
</dbReference>
<dbReference type="SUPFAM" id="SSF82771">
    <property type="entry name" value="GIY-YIG endonuclease"/>
    <property type="match status" value="1"/>
</dbReference>
<dbReference type="Pfam" id="PF01541">
    <property type="entry name" value="GIY-YIG"/>
    <property type="match status" value="1"/>
</dbReference>
<dbReference type="Gene3D" id="3.40.1440.10">
    <property type="entry name" value="GIY-YIG endonuclease"/>
    <property type="match status" value="1"/>
</dbReference>
<dbReference type="PROSITE" id="PS50151">
    <property type="entry name" value="UVR"/>
    <property type="match status" value="1"/>
</dbReference>